<reference evidence="1 2" key="1">
    <citation type="submission" date="2020-11" db="EMBL/GenBank/DDBJ databases">
        <title>Pseudonocardia abyssalis sp. nov. and Pseudonocardia oceani sp. nov., description and phylogenomic analysis of two novel actinomycetes isolated from the deep Southern Ocean.</title>
        <authorList>
            <person name="Parra J."/>
        </authorList>
    </citation>
    <scope>NUCLEOTIDE SEQUENCE [LARGE SCALE GENOMIC DNA]</scope>
    <source>
        <strain evidence="2">KRD185</strain>
    </source>
</reference>
<proteinExistence type="predicted"/>
<gene>
    <name evidence="1" type="primary">dndB</name>
    <name evidence="1" type="ORF">I4I82_33285</name>
</gene>
<dbReference type="CDD" id="cd16412">
    <property type="entry name" value="dndB"/>
    <property type="match status" value="1"/>
</dbReference>
<name>A0ABS6UJU8_9PSEU</name>
<accession>A0ABS6UJU8</accession>
<organism evidence="1 2">
    <name type="scientific">Pseudonocardia oceani</name>
    <dbReference type="NCBI Taxonomy" id="2792013"/>
    <lineage>
        <taxon>Bacteria</taxon>
        <taxon>Bacillati</taxon>
        <taxon>Actinomycetota</taxon>
        <taxon>Actinomycetes</taxon>
        <taxon>Pseudonocardiales</taxon>
        <taxon>Pseudonocardiaceae</taxon>
        <taxon>Pseudonocardia</taxon>
    </lineage>
</organism>
<dbReference type="NCBIfam" id="TIGR03187">
    <property type="entry name" value="DGQHR"/>
    <property type="match status" value="1"/>
</dbReference>
<dbReference type="Pfam" id="PF14072">
    <property type="entry name" value="DndB"/>
    <property type="match status" value="1"/>
</dbReference>
<dbReference type="Proteomes" id="UP000694300">
    <property type="component" value="Unassembled WGS sequence"/>
</dbReference>
<dbReference type="RefSeq" id="WP_225922793.1">
    <property type="nucleotide sequence ID" value="NZ_JADQDE010000108.1"/>
</dbReference>
<dbReference type="InterPro" id="IPR017642">
    <property type="entry name" value="DNA_S_mod_DndB"/>
</dbReference>
<dbReference type="InterPro" id="IPR017601">
    <property type="entry name" value="DGQHR-contain_dom"/>
</dbReference>
<keyword evidence="2" id="KW-1185">Reference proteome</keyword>
<dbReference type="EMBL" id="JADQDF010000002">
    <property type="protein sequence ID" value="MBW0132522.1"/>
    <property type="molecule type" value="Genomic_DNA"/>
</dbReference>
<protein>
    <submittedName>
        <fullName evidence="1">DNA sulfur modification protein DndB</fullName>
    </submittedName>
</protein>
<evidence type="ECO:0000313" key="2">
    <source>
        <dbReference type="Proteomes" id="UP000694300"/>
    </source>
</evidence>
<sequence>MGAVAAQRHAPGSGDGGLGVEELLKDAARVADGQPLSGTPEESGYEYVFPAIRGVQAGRTFFATMCPLKIVAKMFVYDEEELRPELRAQRSLNKGRIPEMSRYLIDNPDGYVFSALTVSVDGKIRFSPHTAQQGPASLLGTLRVPMDATFVINDGQHRQAAIREAIKQRPELGEETIAVVVFLDLGLERCQQMFADLNRHAVRPSKSIGVLYDQRDGHAGLAKLLVLRSPVFKGVVEMEASSLSKASRKLFTLSAIHGATRTLLDGLPVEDEARLALATRYWTAIDERLPKWAEVRDGRARSGDVRAEYIHTHGIVLTALARVGNTLLTEHGPDGPWEVALDGLRSIDWSRANRLWEGRALVGGQVSKARNNVLLTTAAVRSALGLPLPADESRAQQAAAEVVA</sequence>
<evidence type="ECO:0000313" key="1">
    <source>
        <dbReference type="EMBL" id="MBW0132522.1"/>
    </source>
</evidence>
<comment type="caution">
    <text evidence="1">The sequence shown here is derived from an EMBL/GenBank/DDBJ whole genome shotgun (WGS) entry which is preliminary data.</text>
</comment>
<dbReference type="NCBIfam" id="TIGR03233">
    <property type="entry name" value="DNA_S_dndB"/>
    <property type="match status" value="1"/>
</dbReference>